<evidence type="ECO:0000256" key="1">
    <source>
        <dbReference type="SAM" id="Phobius"/>
    </source>
</evidence>
<dbReference type="EMBL" id="JACHOA010000007">
    <property type="protein sequence ID" value="MBB4615097.1"/>
    <property type="molecule type" value="Genomic_DNA"/>
</dbReference>
<keyword evidence="1" id="KW-0812">Transmembrane</keyword>
<dbReference type="Pfam" id="PF05661">
    <property type="entry name" value="DUF808"/>
    <property type="match status" value="1"/>
</dbReference>
<proteinExistence type="predicted"/>
<keyword evidence="1" id="KW-1133">Transmembrane helix</keyword>
<feature type="transmembrane region" description="Helical" evidence="1">
    <location>
        <begin position="215"/>
        <end position="240"/>
    </location>
</feature>
<dbReference type="Proteomes" id="UP000538566">
    <property type="component" value="Unassembled WGS sequence"/>
</dbReference>
<name>A0A7W7ADP9_9SPHN</name>
<accession>A0A7W7ADP9</accession>
<gene>
    <name evidence="2" type="ORF">GGR37_003387</name>
</gene>
<sequence>MPSGLVALLDDVSVIARAAAASLDDVSAAAAKAGSKAAGVVIDDAAVTPSYVTEFTPDRELPVIARIAKGSLFNKLVILLPAALLLSAFLPGAITPLLMAGGLFLCFEGAEKVIEKLGGEKHGQTLEDQPTDAAAFENERVSGAVRTDLILSAEIMAIALAEVANQGIVQQALILAVVGIAITVAVYGAVGLIVKMDDIGLHLAKKPSALARSTGAFLLRAMPVLLALLATVGTAAMLWVGGGIILHGLEVLGVPGPAGIAHAAQHAVEHATGALGGVLGWLTYAVLSALVGLVLGGIVAFVVHMIGKARGKH</sequence>
<reference evidence="2 3" key="1">
    <citation type="submission" date="2020-08" db="EMBL/GenBank/DDBJ databases">
        <title>Genomic Encyclopedia of Type Strains, Phase IV (KMG-IV): sequencing the most valuable type-strain genomes for metagenomic binning, comparative biology and taxonomic classification.</title>
        <authorList>
            <person name="Goeker M."/>
        </authorList>
    </citation>
    <scope>NUCLEOTIDE SEQUENCE [LARGE SCALE GENOMIC DNA]</scope>
    <source>
        <strain evidence="2 3">DSM 17507</strain>
    </source>
</reference>
<organism evidence="2 3">
    <name type="scientific">Novosphingobium taihuense</name>
    <dbReference type="NCBI Taxonomy" id="260085"/>
    <lineage>
        <taxon>Bacteria</taxon>
        <taxon>Pseudomonadati</taxon>
        <taxon>Pseudomonadota</taxon>
        <taxon>Alphaproteobacteria</taxon>
        <taxon>Sphingomonadales</taxon>
        <taxon>Sphingomonadaceae</taxon>
        <taxon>Novosphingobium</taxon>
    </lineage>
</organism>
<evidence type="ECO:0008006" key="4">
    <source>
        <dbReference type="Google" id="ProtNLM"/>
    </source>
</evidence>
<dbReference type="PIRSF" id="PIRSF016660">
    <property type="entry name" value="YedI"/>
    <property type="match status" value="1"/>
</dbReference>
<dbReference type="OrthoDB" id="9814178at2"/>
<dbReference type="RefSeq" id="WP_144906390.1">
    <property type="nucleotide sequence ID" value="NZ_JACHOA010000007.1"/>
</dbReference>
<dbReference type="PANTHER" id="PTHR30503">
    <property type="entry name" value="INNER MEMBRANE PROTEIN YEDI"/>
    <property type="match status" value="1"/>
</dbReference>
<dbReference type="GO" id="GO:0005886">
    <property type="term" value="C:plasma membrane"/>
    <property type="evidence" value="ECO:0007669"/>
    <property type="project" value="TreeGrafter"/>
</dbReference>
<evidence type="ECO:0000313" key="3">
    <source>
        <dbReference type="Proteomes" id="UP000538566"/>
    </source>
</evidence>
<dbReference type="InterPro" id="IPR008526">
    <property type="entry name" value="YedI"/>
</dbReference>
<dbReference type="AlphaFoldDB" id="A0A7W7ADP9"/>
<feature type="transmembrane region" description="Helical" evidence="1">
    <location>
        <begin position="172"/>
        <end position="194"/>
    </location>
</feature>
<protein>
    <recommendedName>
        <fullName evidence="4">Inner membrane protein YedI</fullName>
    </recommendedName>
</protein>
<comment type="caution">
    <text evidence="2">The sequence shown here is derived from an EMBL/GenBank/DDBJ whole genome shotgun (WGS) entry which is preliminary data.</text>
</comment>
<keyword evidence="1" id="KW-0472">Membrane</keyword>
<feature type="transmembrane region" description="Helical" evidence="1">
    <location>
        <begin position="76"/>
        <end position="94"/>
    </location>
</feature>
<keyword evidence="3" id="KW-1185">Reference proteome</keyword>
<dbReference type="PANTHER" id="PTHR30503:SF3">
    <property type="entry name" value="INNER MEMBRANE PROTEIN YEDI"/>
    <property type="match status" value="1"/>
</dbReference>
<evidence type="ECO:0000313" key="2">
    <source>
        <dbReference type="EMBL" id="MBB4615097.1"/>
    </source>
</evidence>
<feature type="transmembrane region" description="Helical" evidence="1">
    <location>
        <begin position="281"/>
        <end position="303"/>
    </location>
</feature>